<accession>A0A1R2B363</accession>
<feature type="compositionally biased region" description="Polar residues" evidence="1">
    <location>
        <begin position="146"/>
        <end position="170"/>
    </location>
</feature>
<dbReference type="AlphaFoldDB" id="A0A1R2B363"/>
<keyword evidence="3" id="KW-1185">Reference proteome</keyword>
<comment type="caution">
    <text evidence="2">The sequence shown here is derived from an EMBL/GenBank/DDBJ whole genome shotgun (WGS) entry which is preliminary data.</text>
</comment>
<organism evidence="2 3">
    <name type="scientific">Stentor coeruleus</name>
    <dbReference type="NCBI Taxonomy" id="5963"/>
    <lineage>
        <taxon>Eukaryota</taxon>
        <taxon>Sar</taxon>
        <taxon>Alveolata</taxon>
        <taxon>Ciliophora</taxon>
        <taxon>Postciliodesmatophora</taxon>
        <taxon>Heterotrichea</taxon>
        <taxon>Heterotrichida</taxon>
        <taxon>Stentoridae</taxon>
        <taxon>Stentor</taxon>
    </lineage>
</organism>
<reference evidence="2 3" key="1">
    <citation type="submission" date="2016-11" db="EMBL/GenBank/DDBJ databases">
        <title>The macronuclear genome of Stentor coeruleus: a giant cell with tiny introns.</title>
        <authorList>
            <person name="Slabodnick M."/>
            <person name="Ruby J.G."/>
            <person name="Reiff S.B."/>
            <person name="Swart E.C."/>
            <person name="Gosai S."/>
            <person name="Prabakaran S."/>
            <person name="Witkowska E."/>
            <person name="Larue G.E."/>
            <person name="Fisher S."/>
            <person name="Freeman R.M."/>
            <person name="Gunawardena J."/>
            <person name="Chu W."/>
            <person name="Stover N.A."/>
            <person name="Gregory B.D."/>
            <person name="Nowacki M."/>
            <person name="Derisi J."/>
            <person name="Roy S.W."/>
            <person name="Marshall W.F."/>
            <person name="Sood P."/>
        </authorList>
    </citation>
    <scope>NUCLEOTIDE SEQUENCE [LARGE SCALE GENOMIC DNA]</scope>
    <source>
        <strain evidence="2">WM001</strain>
    </source>
</reference>
<evidence type="ECO:0000313" key="2">
    <source>
        <dbReference type="EMBL" id="OMJ71189.1"/>
    </source>
</evidence>
<feature type="region of interest" description="Disordered" evidence="1">
    <location>
        <begin position="202"/>
        <end position="223"/>
    </location>
</feature>
<name>A0A1R2B363_9CILI</name>
<protein>
    <submittedName>
        <fullName evidence="2">Uncharacterized protein</fullName>
    </submittedName>
</protein>
<dbReference type="EMBL" id="MPUH01001015">
    <property type="protein sequence ID" value="OMJ71189.1"/>
    <property type="molecule type" value="Genomic_DNA"/>
</dbReference>
<gene>
    <name evidence="2" type="ORF">SteCoe_30685</name>
</gene>
<dbReference type="OrthoDB" id="195604at2759"/>
<evidence type="ECO:0000256" key="1">
    <source>
        <dbReference type="SAM" id="MobiDB-lite"/>
    </source>
</evidence>
<dbReference type="Proteomes" id="UP000187209">
    <property type="component" value="Unassembled WGS sequence"/>
</dbReference>
<evidence type="ECO:0000313" key="3">
    <source>
        <dbReference type="Proteomes" id="UP000187209"/>
    </source>
</evidence>
<sequence length="298" mass="33785">MSKSFKPISLEILNVGKLIKKSKKHFCWKFELDGNQLSLDLYSSRISGKRTIVLEGNKIIETKASGIGSKYEVPIPKHKVIIYEITNAHFDMQIDYKTFSSTLASLKNNFSLPEKPSLKNQPIKNIHWEKDNFGFPEKDLTLIEKPNSNPQSKSIKSNDPSPTPKTFISQKPQITPLNIFDLSKPSPQDLLVDILSEPLSSSRNPFENSDSLTSSENSPKYKPPTNLIPLLNQNNQHTNSKINPNIQKNLKTSIPLNYPTSNFLTERSQTSLINIPNPSINHNFFTSRDTITKPKTYF</sequence>
<feature type="region of interest" description="Disordered" evidence="1">
    <location>
        <begin position="141"/>
        <end position="170"/>
    </location>
</feature>
<proteinExistence type="predicted"/>
<feature type="compositionally biased region" description="Polar residues" evidence="1">
    <location>
        <begin position="202"/>
        <end position="218"/>
    </location>
</feature>